<evidence type="ECO:0000313" key="3">
    <source>
        <dbReference type="EMBL" id="KAF0735712.1"/>
    </source>
</evidence>
<comment type="caution">
    <text evidence="3">The sequence shown here is derived from an EMBL/GenBank/DDBJ whole genome shotgun (WGS) entry which is preliminary data.</text>
</comment>
<reference evidence="3 4" key="1">
    <citation type="submission" date="2019-07" db="EMBL/GenBank/DDBJ databases">
        <title>Genomics analysis of Aphanomyces spp. identifies a new class of oomycete effector associated with host adaptation.</title>
        <authorList>
            <person name="Gaulin E."/>
        </authorList>
    </citation>
    <scope>NUCLEOTIDE SEQUENCE [LARGE SCALE GENOMIC DNA]</scope>
    <source>
        <strain evidence="3 4">ATCC 201684</strain>
    </source>
</reference>
<dbReference type="EMBL" id="VJMJ01000093">
    <property type="protein sequence ID" value="KAF0735712.1"/>
    <property type="molecule type" value="Genomic_DNA"/>
</dbReference>
<dbReference type="Proteomes" id="UP000481153">
    <property type="component" value="Unassembled WGS sequence"/>
</dbReference>
<keyword evidence="1" id="KW-0812">Transmembrane</keyword>
<gene>
    <name evidence="3" type="ORF">Ae201684_007723</name>
</gene>
<feature type="chain" id="PRO_5026271407" description="Glycosyltransferase 2-like domain-containing protein" evidence="2">
    <location>
        <begin position="20"/>
        <end position="489"/>
    </location>
</feature>
<evidence type="ECO:0000256" key="1">
    <source>
        <dbReference type="SAM" id="Phobius"/>
    </source>
</evidence>
<dbReference type="PANTHER" id="PTHR34496">
    <property type="entry name" value="GLCNAC TRANSFERASE-RELATED"/>
    <property type="match status" value="1"/>
</dbReference>
<evidence type="ECO:0008006" key="5">
    <source>
        <dbReference type="Google" id="ProtNLM"/>
    </source>
</evidence>
<dbReference type="PANTHER" id="PTHR34496:SF6">
    <property type="entry name" value="GLYCOSYLTRANSFERASE 2-LIKE DOMAIN-CONTAINING PROTEIN"/>
    <property type="match status" value="1"/>
</dbReference>
<sequence>MKVPSVVSALLFLSGCAAAGTSIPAPYGVTQTLTYADRNPDDPYDTEWKRPSKDVVLYPETQNIPLDNLKKHLRPPAPRIPDSYDIFVGLSSFRDGARCGYTLFTGFQRANKPSRLFFGVVDQVLDDDPRCIEEYCKLANEEWPYEKCRYHKQIRVEEFHADEARGPVYARHLQQQMIEDEEFCLQLDAHSVFTNDWDIGLVSDWKTTHNEMAVLSTYIHDLRDFIHEDGSNKAPYHLPHNCQTTRGTNGLVRTVAADIIVQPKFPQLTALWAGGFSFSKCHAEKRVPVDPHMLWMFDGEEFLRASHLWTAGYDIYSPSRTGSVVYHNYTQSSNHFERIQVDAKQHKKERTMAENRFRLVFDWPFMGEVDTFELTTKYAMGKTRSLQDYLEFSGVTFNPEEQDKDTCRQLYWVPYTDPSEVEELLGDWKMGEPEKPTTEETPKLQALRGISMPSDQMFAGGFFMVAFVVLAYVVFTKMPKRKDPEKSNV</sequence>
<protein>
    <recommendedName>
        <fullName evidence="5">Glycosyltransferase 2-like domain-containing protein</fullName>
    </recommendedName>
</protein>
<keyword evidence="1" id="KW-0472">Membrane</keyword>
<keyword evidence="4" id="KW-1185">Reference proteome</keyword>
<keyword evidence="1" id="KW-1133">Transmembrane helix</keyword>
<feature type="transmembrane region" description="Helical" evidence="1">
    <location>
        <begin position="457"/>
        <end position="475"/>
    </location>
</feature>
<evidence type="ECO:0000313" key="4">
    <source>
        <dbReference type="Proteomes" id="UP000481153"/>
    </source>
</evidence>
<dbReference type="InterPro" id="IPR021067">
    <property type="entry name" value="Glycosyltransferase"/>
</dbReference>
<organism evidence="3 4">
    <name type="scientific">Aphanomyces euteiches</name>
    <dbReference type="NCBI Taxonomy" id="100861"/>
    <lineage>
        <taxon>Eukaryota</taxon>
        <taxon>Sar</taxon>
        <taxon>Stramenopiles</taxon>
        <taxon>Oomycota</taxon>
        <taxon>Saprolegniomycetes</taxon>
        <taxon>Saprolegniales</taxon>
        <taxon>Verrucalvaceae</taxon>
        <taxon>Aphanomyces</taxon>
    </lineage>
</organism>
<dbReference type="Pfam" id="PF11397">
    <property type="entry name" value="GlcNAc"/>
    <property type="match status" value="2"/>
</dbReference>
<keyword evidence="2" id="KW-0732">Signal</keyword>
<name>A0A6G0X6T8_9STRA</name>
<accession>A0A6G0X6T8</accession>
<proteinExistence type="predicted"/>
<evidence type="ECO:0000256" key="2">
    <source>
        <dbReference type="SAM" id="SignalP"/>
    </source>
</evidence>
<dbReference type="AlphaFoldDB" id="A0A6G0X6T8"/>
<feature type="signal peptide" evidence="2">
    <location>
        <begin position="1"/>
        <end position="19"/>
    </location>
</feature>
<dbReference type="VEuPathDB" id="FungiDB:AeMF1_004464"/>
<dbReference type="PROSITE" id="PS51257">
    <property type="entry name" value="PROKAR_LIPOPROTEIN"/>
    <property type="match status" value="1"/>
</dbReference>